<sequence>MQLKLKRRYYSEGLQFIRQIEMSLKIIEDLLASKSKAEVLEAMEFFRVVQEYGFEGAEAGIKRMLHLIWSKDDSSTSEDGEKLKGIRPRLLECYRSIYFDPIPDMEPKQQVNRIAKNMIELTYGATLAELTSLEEMMRILMDEGRVHSDVIAKLWHVYSSNKPLLRRQRRGAVIALGMLALAKRAVVSDRVETLIKIGLGKRGRADLTLAKYTCIALQRLNGSAKKVKGSLMDKNIRLKADDPLFNKLKDAIEHPCRTKEWFPMAEQVINTVYALAERPDLFCDQLIKDLTRRAFEPKPKIPPEHRQDPDAMDEDASGEAPDISTSQDADEDRDNDVGEAFELSQLLFVVGHVAIKQIVFLEQVEREWKRQKHEKETAEKAAGRNSPGRGGKDGEELDQVAGNAEDEIGERVAAMRESELLYGPNSLLSVFGPMIVHICGSPPKFKNRTLRAAATLAFSKFLCVSSQFCDAHHRLLFKILETSKDASIRSNIVIALGDVAVSFSSIIDENSAELYKGLSDKNLVVKKNTLMVLTHLILNGMIKVKGQLGEMAKCLEDKDERIADLAKLFFSELATKDNAIYNNLPDVISHLSVGAHSVDEETFQSTMTYIFKFIEKERQAENIVEKLCQRFRLSEDPRQWRDIAFCLSLLPFKSDRSVKKLIEGLPHYRDKLREPEVFNRFQEILTKARANKSQNKPDAELNEFEAILEEHRRQGEEDQAFEKRVHSKKAAAKKRAVRRSARKKVAQADDSD</sequence>
<evidence type="ECO:0000313" key="1">
    <source>
        <dbReference type="EMBL" id="KAJ3544674.1"/>
    </source>
</evidence>
<protein>
    <submittedName>
        <fullName evidence="1">Uncharacterized protein</fullName>
    </submittedName>
</protein>
<dbReference type="Proteomes" id="UP001148662">
    <property type="component" value="Unassembled WGS sequence"/>
</dbReference>
<dbReference type="EMBL" id="JANHOG010001081">
    <property type="protein sequence ID" value="KAJ3544674.1"/>
    <property type="molecule type" value="Genomic_DNA"/>
</dbReference>
<accession>A0ACC1SR04</accession>
<organism evidence="1 2">
    <name type="scientific">Phlebia brevispora</name>
    <dbReference type="NCBI Taxonomy" id="194682"/>
    <lineage>
        <taxon>Eukaryota</taxon>
        <taxon>Fungi</taxon>
        <taxon>Dikarya</taxon>
        <taxon>Basidiomycota</taxon>
        <taxon>Agaricomycotina</taxon>
        <taxon>Agaricomycetes</taxon>
        <taxon>Polyporales</taxon>
        <taxon>Meruliaceae</taxon>
        <taxon>Phlebia</taxon>
    </lineage>
</organism>
<gene>
    <name evidence="1" type="ORF">NM688_g5715</name>
</gene>
<keyword evidence="2" id="KW-1185">Reference proteome</keyword>
<name>A0ACC1SR04_9APHY</name>
<reference evidence="1" key="1">
    <citation type="submission" date="2022-07" db="EMBL/GenBank/DDBJ databases">
        <title>Genome Sequence of Phlebia brevispora.</title>
        <authorList>
            <person name="Buettner E."/>
        </authorList>
    </citation>
    <scope>NUCLEOTIDE SEQUENCE</scope>
    <source>
        <strain evidence="1">MPL23</strain>
    </source>
</reference>
<proteinExistence type="predicted"/>
<evidence type="ECO:0000313" key="2">
    <source>
        <dbReference type="Proteomes" id="UP001148662"/>
    </source>
</evidence>
<comment type="caution">
    <text evidence="1">The sequence shown here is derived from an EMBL/GenBank/DDBJ whole genome shotgun (WGS) entry which is preliminary data.</text>
</comment>